<reference evidence="3 4" key="1">
    <citation type="submission" date="2024-05" db="EMBL/GenBank/DDBJ databases">
        <title>Genetic variation in Jamaican populations of the coffee berry borer (Hypothenemus hampei).</title>
        <authorList>
            <person name="Errbii M."/>
            <person name="Myrie A."/>
        </authorList>
    </citation>
    <scope>NUCLEOTIDE SEQUENCE [LARGE SCALE GENOMIC DNA]</scope>
    <source>
        <strain evidence="3">JA-Hopewell-2020-01-JO</strain>
        <tissue evidence="3">Whole body</tissue>
    </source>
</reference>
<dbReference type="AlphaFoldDB" id="A0ABD1F5L2"/>
<dbReference type="SUPFAM" id="SSF51735">
    <property type="entry name" value="NAD(P)-binding Rossmann-fold domains"/>
    <property type="match status" value="1"/>
</dbReference>
<evidence type="ECO:0000256" key="1">
    <source>
        <dbReference type="ARBA" id="ARBA00006484"/>
    </source>
</evidence>
<keyword evidence="2" id="KW-0560">Oxidoreductase</keyword>
<dbReference type="InterPro" id="IPR036291">
    <property type="entry name" value="NAD(P)-bd_dom_sf"/>
</dbReference>
<comment type="caution">
    <text evidence="3">The sequence shown here is derived from an EMBL/GenBank/DDBJ whole genome shotgun (WGS) entry which is preliminary data.</text>
</comment>
<dbReference type="PANTHER" id="PTHR44229:SF8">
    <property type="entry name" value="ALCOHOL DEHYDROGENASE-RELATED"/>
    <property type="match status" value="1"/>
</dbReference>
<evidence type="ECO:0000313" key="3">
    <source>
        <dbReference type="EMBL" id="KAL1509225.1"/>
    </source>
</evidence>
<dbReference type="PRINTS" id="PR00081">
    <property type="entry name" value="GDHRDH"/>
</dbReference>
<sequence>MTDPQPRMSNTYPIFDVRFLFKTMLYYRIYKILKPRTLKLSFEKWIHPPQCPESDSCNKLKLAQPENSKAIIIGGTGSVGMATATQLLCSKACQVALIDTDITKGKDAVVSLNCNFGKDKAMFIKADVTNKMEIQDSLRKARSELKQVDMIINTFGIWNETKWEDEVNVNLVGTINVNNIAKEIVTRPGGTVINIIGLPGVETFPLSPVLAATYFGVLAYSQAKGHERSANATGVRTVVLCCGITHSSLVKNIKVCCPQMANDLKKYIKEACWQKADAVGKATVELLKYAPSGGVWIVEGSRLFSLNWPDLGLCRKLENQFI</sequence>
<dbReference type="GO" id="GO:0016491">
    <property type="term" value="F:oxidoreductase activity"/>
    <property type="evidence" value="ECO:0007669"/>
    <property type="project" value="UniProtKB-KW"/>
</dbReference>
<keyword evidence="4" id="KW-1185">Reference proteome</keyword>
<gene>
    <name evidence="3" type="ORF">ABEB36_003994</name>
</gene>
<dbReference type="EMBL" id="JBDJPC010000003">
    <property type="protein sequence ID" value="KAL1509225.1"/>
    <property type="molecule type" value="Genomic_DNA"/>
</dbReference>
<dbReference type="Pfam" id="PF00106">
    <property type="entry name" value="adh_short"/>
    <property type="match status" value="1"/>
</dbReference>
<comment type="similarity">
    <text evidence="1">Belongs to the short-chain dehydrogenases/reductases (SDR) family.</text>
</comment>
<evidence type="ECO:0000256" key="2">
    <source>
        <dbReference type="ARBA" id="ARBA00023002"/>
    </source>
</evidence>
<name>A0ABD1F5L2_HYPHA</name>
<dbReference type="InterPro" id="IPR002347">
    <property type="entry name" value="SDR_fam"/>
</dbReference>
<organism evidence="3 4">
    <name type="scientific">Hypothenemus hampei</name>
    <name type="common">Coffee berry borer</name>
    <dbReference type="NCBI Taxonomy" id="57062"/>
    <lineage>
        <taxon>Eukaryota</taxon>
        <taxon>Metazoa</taxon>
        <taxon>Ecdysozoa</taxon>
        <taxon>Arthropoda</taxon>
        <taxon>Hexapoda</taxon>
        <taxon>Insecta</taxon>
        <taxon>Pterygota</taxon>
        <taxon>Neoptera</taxon>
        <taxon>Endopterygota</taxon>
        <taxon>Coleoptera</taxon>
        <taxon>Polyphaga</taxon>
        <taxon>Cucujiformia</taxon>
        <taxon>Curculionidae</taxon>
        <taxon>Scolytinae</taxon>
        <taxon>Hypothenemus</taxon>
    </lineage>
</organism>
<dbReference type="PANTHER" id="PTHR44229">
    <property type="entry name" value="15-HYDROXYPROSTAGLANDIN DEHYDROGENASE [NAD(+)]"/>
    <property type="match status" value="1"/>
</dbReference>
<evidence type="ECO:0000313" key="4">
    <source>
        <dbReference type="Proteomes" id="UP001566132"/>
    </source>
</evidence>
<dbReference type="Proteomes" id="UP001566132">
    <property type="component" value="Unassembled WGS sequence"/>
</dbReference>
<protein>
    <submittedName>
        <fullName evidence="3">Uncharacterized protein</fullName>
    </submittedName>
</protein>
<proteinExistence type="inferred from homology"/>
<accession>A0ABD1F5L2</accession>
<dbReference type="Gene3D" id="3.40.50.720">
    <property type="entry name" value="NAD(P)-binding Rossmann-like Domain"/>
    <property type="match status" value="1"/>
</dbReference>